<evidence type="ECO:0000313" key="8">
    <source>
        <dbReference type="Proteomes" id="UP000623269"/>
    </source>
</evidence>
<dbReference type="Pfam" id="PF00881">
    <property type="entry name" value="Nitroreductase"/>
    <property type="match status" value="2"/>
</dbReference>
<feature type="domain" description="Nitroreductase" evidence="6">
    <location>
        <begin position="3"/>
        <end position="56"/>
    </location>
</feature>
<evidence type="ECO:0000256" key="2">
    <source>
        <dbReference type="ARBA" id="ARBA00007118"/>
    </source>
</evidence>
<dbReference type="InterPro" id="IPR029479">
    <property type="entry name" value="Nitroreductase"/>
</dbReference>
<name>A0A8J7HBI1_9FIRM</name>
<dbReference type="Gene3D" id="3.40.109.10">
    <property type="entry name" value="NADH Oxidase"/>
    <property type="match status" value="1"/>
</dbReference>
<gene>
    <name evidence="7" type="ORF">I5677_13055</name>
</gene>
<comment type="cofactor">
    <cofactor evidence="1">
        <name>FMN</name>
        <dbReference type="ChEBI" id="CHEBI:58210"/>
    </cofactor>
</comment>
<evidence type="ECO:0000313" key="7">
    <source>
        <dbReference type="EMBL" id="MBH1941825.1"/>
    </source>
</evidence>
<dbReference type="RefSeq" id="WP_197662068.1">
    <property type="nucleotide sequence ID" value="NZ_JAEAGR010000014.1"/>
</dbReference>
<keyword evidence="4" id="KW-0288">FMN</keyword>
<dbReference type="GO" id="GO:0016491">
    <property type="term" value="F:oxidoreductase activity"/>
    <property type="evidence" value="ECO:0007669"/>
    <property type="project" value="UniProtKB-KW"/>
</dbReference>
<organism evidence="7 8">
    <name type="scientific">Mobilitalea sibirica</name>
    <dbReference type="NCBI Taxonomy" id="1462919"/>
    <lineage>
        <taxon>Bacteria</taxon>
        <taxon>Bacillati</taxon>
        <taxon>Bacillota</taxon>
        <taxon>Clostridia</taxon>
        <taxon>Lachnospirales</taxon>
        <taxon>Lachnospiraceae</taxon>
        <taxon>Mobilitalea</taxon>
    </lineage>
</organism>
<feature type="domain" description="Nitroreductase" evidence="6">
    <location>
        <begin position="88"/>
        <end position="140"/>
    </location>
</feature>
<sequence>MYNRRSIRCYQEEQVVEHDKIIMLLKAAMAAPSACNLQPWEFIIVNEKDSVNKLKECIDNSNGRYYNAPTAFIVCGNTSYLPWEGKGELDCSAAIENILLAATAMGLGTVWIGAFDEDSIRRNFDIPSHVAVNGIVLFGYPAEQKSARTQYTEEAIYWQKYDTQRVHASRSIDMRFL</sequence>
<evidence type="ECO:0000256" key="3">
    <source>
        <dbReference type="ARBA" id="ARBA00022630"/>
    </source>
</evidence>
<dbReference type="PANTHER" id="PTHR43673">
    <property type="entry name" value="NAD(P)H NITROREDUCTASE YDGI-RELATED"/>
    <property type="match status" value="1"/>
</dbReference>
<protein>
    <submittedName>
        <fullName evidence="7">Nitroreductase family protein</fullName>
    </submittedName>
</protein>
<comment type="caution">
    <text evidence="7">The sequence shown here is derived from an EMBL/GenBank/DDBJ whole genome shotgun (WGS) entry which is preliminary data.</text>
</comment>
<dbReference type="PANTHER" id="PTHR43673:SF2">
    <property type="entry name" value="NITROREDUCTASE"/>
    <property type="match status" value="1"/>
</dbReference>
<evidence type="ECO:0000256" key="4">
    <source>
        <dbReference type="ARBA" id="ARBA00022643"/>
    </source>
</evidence>
<accession>A0A8J7HBI1</accession>
<evidence type="ECO:0000256" key="5">
    <source>
        <dbReference type="ARBA" id="ARBA00023002"/>
    </source>
</evidence>
<evidence type="ECO:0000259" key="6">
    <source>
        <dbReference type="Pfam" id="PF00881"/>
    </source>
</evidence>
<keyword evidence="5" id="KW-0560">Oxidoreductase</keyword>
<keyword evidence="8" id="KW-1185">Reference proteome</keyword>
<proteinExistence type="inferred from homology"/>
<dbReference type="EMBL" id="JAEAGR010000014">
    <property type="protein sequence ID" value="MBH1941825.1"/>
    <property type="molecule type" value="Genomic_DNA"/>
</dbReference>
<dbReference type="SUPFAM" id="SSF55469">
    <property type="entry name" value="FMN-dependent nitroreductase-like"/>
    <property type="match status" value="1"/>
</dbReference>
<comment type="similarity">
    <text evidence="2">Belongs to the nitroreductase family.</text>
</comment>
<reference evidence="7" key="1">
    <citation type="submission" date="2020-12" db="EMBL/GenBank/DDBJ databases">
        <title>M. sibirica DSM 26468T genome.</title>
        <authorList>
            <person name="Thieme N."/>
            <person name="Rettenmaier R."/>
            <person name="Zverlov V."/>
            <person name="Liebl W."/>
        </authorList>
    </citation>
    <scope>NUCLEOTIDE SEQUENCE</scope>
    <source>
        <strain evidence="7">DSM 26468</strain>
    </source>
</reference>
<dbReference type="Proteomes" id="UP000623269">
    <property type="component" value="Unassembled WGS sequence"/>
</dbReference>
<dbReference type="AlphaFoldDB" id="A0A8J7HBI1"/>
<dbReference type="InterPro" id="IPR000415">
    <property type="entry name" value="Nitroreductase-like"/>
</dbReference>
<evidence type="ECO:0000256" key="1">
    <source>
        <dbReference type="ARBA" id="ARBA00001917"/>
    </source>
</evidence>
<keyword evidence="3" id="KW-0285">Flavoprotein</keyword>